<reference evidence="2" key="1">
    <citation type="journal article" date="2020" name="Nature">
        <title>Giant virus diversity and host interactions through global metagenomics.</title>
        <authorList>
            <person name="Schulz F."/>
            <person name="Roux S."/>
            <person name="Paez-Espino D."/>
            <person name="Jungbluth S."/>
            <person name="Walsh D.A."/>
            <person name="Denef V.J."/>
            <person name="McMahon K.D."/>
            <person name="Konstantinidis K.T."/>
            <person name="Eloe-Fadrosh E.A."/>
            <person name="Kyrpides N.C."/>
            <person name="Woyke T."/>
        </authorList>
    </citation>
    <scope>NUCLEOTIDE SEQUENCE</scope>
    <source>
        <strain evidence="2">GVMAG-M-3300027708-5</strain>
    </source>
</reference>
<feature type="domain" description="Glycosyltransferase 2-like" evidence="1">
    <location>
        <begin position="7"/>
        <end position="107"/>
    </location>
</feature>
<accession>A0A6C0JIB2</accession>
<evidence type="ECO:0000259" key="1">
    <source>
        <dbReference type="Pfam" id="PF00535"/>
    </source>
</evidence>
<dbReference type="AlphaFoldDB" id="A0A6C0JIB2"/>
<dbReference type="SUPFAM" id="SSF53448">
    <property type="entry name" value="Nucleotide-diphospho-sugar transferases"/>
    <property type="match status" value="1"/>
</dbReference>
<name>A0A6C0JIB2_9ZZZZ</name>
<dbReference type="EMBL" id="MN740404">
    <property type="protein sequence ID" value="QHU04761.1"/>
    <property type="molecule type" value="Genomic_DNA"/>
</dbReference>
<dbReference type="InterPro" id="IPR029044">
    <property type="entry name" value="Nucleotide-diphossugar_trans"/>
</dbReference>
<organism evidence="2">
    <name type="scientific">viral metagenome</name>
    <dbReference type="NCBI Taxonomy" id="1070528"/>
    <lineage>
        <taxon>unclassified sequences</taxon>
        <taxon>metagenomes</taxon>
        <taxon>organismal metagenomes</taxon>
    </lineage>
</organism>
<protein>
    <recommendedName>
        <fullName evidence="1">Glycosyltransferase 2-like domain-containing protein</fullName>
    </recommendedName>
</protein>
<dbReference type="CDD" id="cd00761">
    <property type="entry name" value="Glyco_tranf_GTA_type"/>
    <property type="match status" value="1"/>
</dbReference>
<proteinExistence type="predicted"/>
<evidence type="ECO:0000313" key="2">
    <source>
        <dbReference type="EMBL" id="QHU04761.1"/>
    </source>
</evidence>
<sequence length="286" mass="33550">MENQVCLCLCVYNNAESLPYVLKNVDKINPVQVLVFYDKSTDNSLNILKEYQANQENKYETGTCRIIINPQQQSKQKVENIAYARNALLQIIRTEFSHIPYFAMMDANNYSCIGDINMSIFYETMARDDWDAVSFDRTAGYYDYWALSYYPFIYSFFHFSNYEKVLEKHKTDFKKKLENYKTNKPDQLITVTSAFNGFAIYKAPLFTNCSYSSDINIQMFPAHFLRENENITGEKIMKFKKGDCEHRKFHMEAILRNNARIRICVKSLFEPFDKTTNPGMKHNGPC</sequence>
<dbReference type="Pfam" id="PF00535">
    <property type="entry name" value="Glycos_transf_2"/>
    <property type="match status" value="1"/>
</dbReference>
<dbReference type="InterPro" id="IPR001173">
    <property type="entry name" value="Glyco_trans_2-like"/>
</dbReference>
<dbReference type="Gene3D" id="3.90.550.10">
    <property type="entry name" value="Spore Coat Polysaccharide Biosynthesis Protein SpsA, Chain A"/>
    <property type="match status" value="1"/>
</dbReference>